<comment type="caution">
    <text evidence="1">The sequence shown here is derived from an EMBL/GenBank/DDBJ whole genome shotgun (WGS) entry which is preliminary data.</text>
</comment>
<evidence type="ECO:0000313" key="2">
    <source>
        <dbReference type="Proteomes" id="UP000050509"/>
    </source>
</evidence>
<dbReference type="PANTHER" id="PTHR30348:SF9">
    <property type="entry name" value="UPF0759 PROTEIN YECE"/>
    <property type="match status" value="1"/>
</dbReference>
<accession>A0A0P9D433</accession>
<sequence length="120" mass="13500">MANIWIGCAVWAYKDWVGDLFPPGSKSADLLALYSRRLTTVEGNTTFYATPKPEVVQRWAEETPEHFRFCCKLPREISHAGPLGEQIPTTQAFVERMAPLGARLGPFFLQLPPGYPPHKL</sequence>
<dbReference type="EMBL" id="LJCR01000449">
    <property type="protein sequence ID" value="KPV52734.1"/>
    <property type="molecule type" value="Genomic_DNA"/>
</dbReference>
<proteinExistence type="predicted"/>
<dbReference type="PANTHER" id="PTHR30348">
    <property type="entry name" value="UNCHARACTERIZED PROTEIN YECE"/>
    <property type="match status" value="1"/>
</dbReference>
<dbReference type="AlphaFoldDB" id="A0A0P9D433"/>
<dbReference type="InterPro" id="IPR036520">
    <property type="entry name" value="UPF0759_sf"/>
</dbReference>
<dbReference type="Gene3D" id="3.20.20.410">
    <property type="entry name" value="Protein of unknown function UPF0759"/>
    <property type="match status" value="1"/>
</dbReference>
<name>A0A0P9D433_9CHLR</name>
<evidence type="ECO:0000313" key="1">
    <source>
        <dbReference type="EMBL" id="KPV52734.1"/>
    </source>
</evidence>
<keyword evidence="2" id="KW-1185">Reference proteome</keyword>
<organism evidence="1 2">
    <name type="scientific">Kouleothrix aurantiaca</name>
    <dbReference type="NCBI Taxonomy" id="186479"/>
    <lineage>
        <taxon>Bacteria</taxon>
        <taxon>Bacillati</taxon>
        <taxon>Chloroflexota</taxon>
        <taxon>Chloroflexia</taxon>
        <taxon>Chloroflexales</taxon>
        <taxon>Roseiflexineae</taxon>
        <taxon>Roseiflexaceae</taxon>
        <taxon>Kouleothrix</taxon>
    </lineage>
</organism>
<dbReference type="Proteomes" id="UP000050509">
    <property type="component" value="Unassembled WGS sequence"/>
</dbReference>
<dbReference type="SUPFAM" id="SSF117396">
    <property type="entry name" value="TM1631-like"/>
    <property type="match status" value="1"/>
</dbReference>
<evidence type="ECO:0008006" key="3">
    <source>
        <dbReference type="Google" id="ProtNLM"/>
    </source>
</evidence>
<dbReference type="Pfam" id="PF01904">
    <property type="entry name" value="DUF72"/>
    <property type="match status" value="1"/>
</dbReference>
<reference evidence="1 2" key="1">
    <citation type="submission" date="2015-09" db="EMBL/GenBank/DDBJ databases">
        <title>Draft genome sequence of Kouleothrix aurantiaca JCM 19913.</title>
        <authorList>
            <person name="Hemp J."/>
        </authorList>
    </citation>
    <scope>NUCLEOTIDE SEQUENCE [LARGE SCALE GENOMIC DNA]</scope>
    <source>
        <strain evidence="1 2">COM-B</strain>
    </source>
</reference>
<protein>
    <recommendedName>
        <fullName evidence="3">DUF72 domain-containing protein</fullName>
    </recommendedName>
</protein>
<dbReference type="InterPro" id="IPR002763">
    <property type="entry name" value="DUF72"/>
</dbReference>
<feature type="non-terminal residue" evidence="1">
    <location>
        <position position="120"/>
    </location>
</feature>
<gene>
    <name evidence="1" type="ORF">SE17_13730</name>
</gene>